<dbReference type="AlphaFoldDB" id="A0A1H2MAZ6"/>
<name>A0A1H2MAZ6_9PSED</name>
<dbReference type="CDD" id="cd03219">
    <property type="entry name" value="ABC_Mj1267_LivG_branched"/>
    <property type="match status" value="1"/>
</dbReference>
<keyword evidence="6" id="KW-1185">Reference proteome</keyword>
<dbReference type="InterPro" id="IPR003439">
    <property type="entry name" value="ABC_transporter-like_ATP-bd"/>
</dbReference>
<dbReference type="InterPro" id="IPR003593">
    <property type="entry name" value="AAA+_ATPase"/>
</dbReference>
<feature type="domain" description="ABC transporter" evidence="4">
    <location>
        <begin position="6"/>
        <end position="247"/>
    </location>
</feature>
<dbReference type="PANTHER" id="PTHR45772">
    <property type="entry name" value="CONSERVED COMPONENT OF ABC TRANSPORTER FOR NATURAL AMINO ACIDS-RELATED"/>
    <property type="match status" value="1"/>
</dbReference>
<dbReference type="SMART" id="SM00382">
    <property type="entry name" value="AAA"/>
    <property type="match status" value="1"/>
</dbReference>
<organism evidence="5 6">
    <name type="scientific">Pseudomonas sihuiensis</name>
    <dbReference type="NCBI Taxonomy" id="1274359"/>
    <lineage>
        <taxon>Bacteria</taxon>
        <taxon>Pseudomonadati</taxon>
        <taxon>Pseudomonadota</taxon>
        <taxon>Gammaproteobacteria</taxon>
        <taxon>Pseudomonadales</taxon>
        <taxon>Pseudomonadaceae</taxon>
        <taxon>Pseudomonas</taxon>
    </lineage>
</organism>
<dbReference type="GO" id="GO:0005886">
    <property type="term" value="C:plasma membrane"/>
    <property type="evidence" value="ECO:0007669"/>
    <property type="project" value="TreeGrafter"/>
</dbReference>
<evidence type="ECO:0000256" key="2">
    <source>
        <dbReference type="ARBA" id="ARBA00022741"/>
    </source>
</evidence>
<evidence type="ECO:0000259" key="4">
    <source>
        <dbReference type="PROSITE" id="PS50893"/>
    </source>
</evidence>
<keyword evidence="3 5" id="KW-0067">ATP-binding</keyword>
<dbReference type="Pfam" id="PF00005">
    <property type="entry name" value="ABC_tran"/>
    <property type="match status" value="1"/>
</dbReference>
<dbReference type="PANTHER" id="PTHR45772:SF3">
    <property type="entry name" value="ABC TRANSPORTER ATP-BINDING PROTEIN"/>
    <property type="match status" value="1"/>
</dbReference>
<proteinExistence type="predicted"/>
<evidence type="ECO:0000256" key="1">
    <source>
        <dbReference type="ARBA" id="ARBA00022448"/>
    </source>
</evidence>
<dbReference type="Pfam" id="PF12399">
    <property type="entry name" value="BCA_ABC_TP_C"/>
    <property type="match status" value="1"/>
</dbReference>
<dbReference type="Gene3D" id="3.40.50.300">
    <property type="entry name" value="P-loop containing nucleotide triphosphate hydrolases"/>
    <property type="match status" value="1"/>
</dbReference>
<dbReference type="EMBL" id="LT629797">
    <property type="protein sequence ID" value="SDU90383.1"/>
    <property type="molecule type" value="Genomic_DNA"/>
</dbReference>
<dbReference type="FunFam" id="3.40.50.300:FF:000421">
    <property type="entry name" value="Branched-chain amino acid ABC transporter ATP-binding protein"/>
    <property type="match status" value="1"/>
</dbReference>
<evidence type="ECO:0000313" key="5">
    <source>
        <dbReference type="EMBL" id="SDU90383.1"/>
    </source>
</evidence>
<keyword evidence="2" id="KW-0547">Nucleotide-binding</keyword>
<dbReference type="InterPro" id="IPR027417">
    <property type="entry name" value="P-loop_NTPase"/>
</dbReference>
<dbReference type="PROSITE" id="PS50893">
    <property type="entry name" value="ABC_TRANSPORTER_2"/>
    <property type="match status" value="1"/>
</dbReference>
<dbReference type="GO" id="GO:0005524">
    <property type="term" value="F:ATP binding"/>
    <property type="evidence" value="ECO:0007669"/>
    <property type="project" value="UniProtKB-KW"/>
</dbReference>
<sequence>MSGLILETRDLTKTFGGLTAVSAISLQVAPREIHAIIGPNGAGKSTMVNLLSGHLRPCAGQVIFNGRDITGLAPNQVSHLGVGRSFQRTNIFPSFTCLENCMLAAQSRMKNSFRFLRRSDSYPLVRERAEKALEACGLSSKGHSIASSMSYGEQRQLEIGMVLATEPSFLLLDEPMAGMGKEESSRVVELLAELSREYSLVLVEHDMDAVFSIARTLTVMVNGQMLASGPLDQVRNDPAVQEAYLGDGEEQF</sequence>
<dbReference type="InterPro" id="IPR032823">
    <property type="entry name" value="BCA_ABC_TP_C"/>
</dbReference>
<protein>
    <submittedName>
        <fullName evidence="5">Amino acid/amide ABC transporter ATP-binding protein 1, HAAT family</fullName>
    </submittedName>
</protein>
<evidence type="ECO:0000313" key="6">
    <source>
        <dbReference type="Proteomes" id="UP000198675"/>
    </source>
</evidence>
<accession>A0A1H2MAZ6</accession>
<evidence type="ECO:0000256" key="3">
    <source>
        <dbReference type="ARBA" id="ARBA00022840"/>
    </source>
</evidence>
<keyword evidence="1" id="KW-0813">Transport</keyword>
<dbReference type="InterPro" id="IPR051120">
    <property type="entry name" value="ABC_AA/LPS_Transport"/>
</dbReference>
<dbReference type="SUPFAM" id="SSF52540">
    <property type="entry name" value="P-loop containing nucleoside triphosphate hydrolases"/>
    <property type="match status" value="1"/>
</dbReference>
<gene>
    <name evidence="5" type="ORF">SAMN05216363_3101</name>
</gene>
<dbReference type="RefSeq" id="WP_017675545.1">
    <property type="nucleotide sequence ID" value="NZ_LT629797.1"/>
</dbReference>
<reference evidence="6" key="1">
    <citation type="submission" date="2016-10" db="EMBL/GenBank/DDBJ databases">
        <authorList>
            <person name="Varghese N."/>
            <person name="Submissions S."/>
        </authorList>
    </citation>
    <scope>NUCLEOTIDE SEQUENCE [LARGE SCALE GENOMIC DNA]</scope>
    <source>
        <strain evidence="6">KCTC 32246</strain>
    </source>
</reference>
<dbReference type="Proteomes" id="UP000198675">
    <property type="component" value="Chromosome I"/>
</dbReference>
<dbReference type="GO" id="GO:0016887">
    <property type="term" value="F:ATP hydrolysis activity"/>
    <property type="evidence" value="ECO:0007669"/>
    <property type="project" value="InterPro"/>
</dbReference>